<keyword evidence="2" id="KW-1185">Reference proteome</keyword>
<dbReference type="AlphaFoldDB" id="A0A328DVW2"/>
<evidence type="ECO:0000313" key="2">
    <source>
        <dbReference type="Proteomes" id="UP000249390"/>
    </source>
</evidence>
<proteinExistence type="predicted"/>
<protein>
    <submittedName>
        <fullName evidence="1">Uncharacterized protein</fullName>
    </submittedName>
</protein>
<name>A0A328DVW2_9ASTE</name>
<comment type="caution">
    <text evidence="1">The sequence shown here is derived from an EMBL/GenBank/DDBJ whole genome shotgun (WGS) entry which is preliminary data.</text>
</comment>
<sequence>MIGSNLWIHIIRVGRILRWDYRSRAPRRTESSMRSTTWQAVIGDWLPVVVPANHVPNLPFVRIPKLKHYLNPNHSLPPPLCSDAGHGSLIIALKFFSMDFETDGDLNGEVVVGCSIIDVGACVENSIEDAFHHGPDVRTDHDHSGRDLNEHDKIRELSQQLAAEKKRSATYKRHLEMLFEHIEEHDRYLSNKIQDIVVNVRELESKDQQNCSR</sequence>
<dbReference type="EMBL" id="NQVE01000098">
    <property type="protein sequence ID" value="RAL48321.1"/>
    <property type="molecule type" value="Genomic_DNA"/>
</dbReference>
<gene>
    <name evidence="1" type="ORF">DM860_005745</name>
</gene>
<organism evidence="1 2">
    <name type="scientific">Cuscuta australis</name>
    <dbReference type="NCBI Taxonomy" id="267555"/>
    <lineage>
        <taxon>Eukaryota</taxon>
        <taxon>Viridiplantae</taxon>
        <taxon>Streptophyta</taxon>
        <taxon>Embryophyta</taxon>
        <taxon>Tracheophyta</taxon>
        <taxon>Spermatophyta</taxon>
        <taxon>Magnoliopsida</taxon>
        <taxon>eudicotyledons</taxon>
        <taxon>Gunneridae</taxon>
        <taxon>Pentapetalae</taxon>
        <taxon>asterids</taxon>
        <taxon>lamiids</taxon>
        <taxon>Solanales</taxon>
        <taxon>Convolvulaceae</taxon>
        <taxon>Cuscuteae</taxon>
        <taxon>Cuscuta</taxon>
        <taxon>Cuscuta subgen. Grammica</taxon>
        <taxon>Cuscuta sect. Cleistogrammica</taxon>
    </lineage>
</organism>
<reference evidence="1 2" key="1">
    <citation type="submission" date="2018-06" db="EMBL/GenBank/DDBJ databases">
        <title>The Genome of Cuscuta australis (Dodder) Provides Insight into the Evolution of Plant Parasitism.</title>
        <authorList>
            <person name="Liu H."/>
        </authorList>
    </citation>
    <scope>NUCLEOTIDE SEQUENCE [LARGE SCALE GENOMIC DNA]</scope>
    <source>
        <strain evidence="2">cv. Yunnan</strain>
        <tissue evidence="1">Vines</tissue>
    </source>
</reference>
<dbReference type="Proteomes" id="UP000249390">
    <property type="component" value="Unassembled WGS sequence"/>
</dbReference>
<accession>A0A328DVW2</accession>
<evidence type="ECO:0000313" key="1">
    <source>
        <dbReference type="EMBL" id="RAL48321.1"/>
    </source>
</evidence>